<dbReference type="eggNOG" id="COG1092">
    <property type="taxonomic scope" value="Bacteria"/>
</dbReference>
<keyword evidence="2" id="KW-0808">Transferase</keyword>
<dbReference type="InterPro" id="IPR013780">
    <property type="entry name" value="Glyco_hydro_b"/>
</dbReference>
<dbReference type="Pfam" id="PF10672">
    <property type="entry name" value="Methyltrans_SAM"/>
    <property type="match status" value="1"/>
</dbReference>
<evidence type="ECO:0000313" key="6">
    <source>
        <dbReference type="Proteomes" id="UP000070326"/>
    </source>
</evidence>
<dbReference type="PATRIC" id="fig|1261.5.peg.1196"/>
<feature type="domain" description="S-adenosylmethionine-dependent methyltransferase" evidence="4">
    <location>
        <begin position="72"/>
        <end position="202"/>
    </location>
</feature>
<accession>A0A135YR69</accession>
<keyword evidence="3" id="KW-0949">S-adenosyl-L-methionine</keyword>
<evidence type="ECO:0000259" key="4">
    <source>
        <dbReference type="Pfam" id="PF10672"/>
    </source>
</evidence>
<dbReference type="RefSeq" id="WP_061101841.1">
    <property type="nucleotide sequence ID" value="NZ_KQ961826.1"/>
</dbReference>
<name>A0A135YR69_9FIRM</name>
<dbReference type="CDD" id="cd02440">
    <property type="entry name" value="AdoMet_MTases"/>
    <property type="match status" value="1"/>
</dbReference>
<evidence type="ECO:0000313" key="5">
    <source>
        <dbReference type="EMBL" id="KXI11870.1"/>
    </source>
</evidence>
<evidence type="ECO:0000256" key="2">
    <source>
        <dbReference type="ARBA" id="ARBA00022679"/>
    </source>
</evidence>
<protein>
    <recommendedName>
        <fullName evidence="4">S-adenosylmethionine-dependent methyltransferase domain-containing protein</fullName>
    </recommendedName>
</protein>
<sequence length="290" mass="32870">MLLLADKWKDYELIDLGGGEKLERWGQYVLRRPDPQVIWPIANERGLWKNPHGHYHRSNRGGGSWEVINKYPEMWTINYGKLTFKIKPTGFKHTGLFPEQAANWDWMMDKISSAKRPIKVLNLFAYTGGASVACASAGAEGCHVDAAKGMVNWAKENLELSGLKDRKVRFIVDDVFKFVEREVRRGNKYDAIIMDPPSYGRGPKGEVWKIEDKLYEFVDLCMKILSDRPLFFLINSYTTGFSPIVLENVLGATIGRKAKGGKIYSGEVGLACSKSKTVLPCGIFGRWEER</sequence>
<dbReference type="SUPFAM" id="SSF53335">
    <property type="entry name" value="S-adenosyl-L-methionine-dependent methyltransferases"/>
    <property type="match status" value="1"/>
</dbReference>
<dbReference type="PANTHER" id="PTHR43042:SF2">
    <property type="entry name" value="SAM-DEPENDENT METHYLTRANSFERASE"/>
    <property type="match status" value="1"/>
</dbReference>
<dbReference type="GO" id="GO:0032259">
    <property type="term" value="P:methylation"/>
    <property type="evidence" value="ECO:0007669"/>
    <property type="project" value="UniProtKB-KW"/>
</dbReference>
<dbReference type="EMBL" id="LSQZ01000062">
    <property type="protein sequence ID" value="KXI11870.1"/>
    <property type="molecule type" value="Genomic_DNA"/>
</dbReference>
<dbReference type="InterPro" id="IPR029063">
    <property type="entry name" value="SAM-dependent_MTases_sf"/>
</dbReference>
<dbReference type="Gene3D" id="2.60.40.1180">
    <property type="entry name" value="Golgi alpha-mannosidase II"/>
    <property type="match status" value="1"/>
</dbReference>
<proteinExistence type="predicted"/>
<dbReference type="InterPro" id="IPR019614">
    <property type="entry name" value="SAM-dep_methyl-trfase"/>
</dbReference>
<evidence type="ECO:0000256" key="3">
    <source>
        <dbReference type="ARBA" id="ARBA00022691"/>
    </source>
</evidence>
<comment type="caution">
    <text evidence="5">The sequence shown here is derived from an EMBL/GenBank/DDBJ whole genome shotgun (WGS) entry which is preliminary data.</text>
</comment>
<dbReference type="Proteomes" id="UP000070326">
    <property type="component" value="Unassembled WGS sequence"/>
</dbReference>
<dbReference type="STRING" id="1261.HMPREF3195_01194"/>
<dbReference type="Gene3D" id="3.40.50.150">
    <property type="entry name" value="Vaccinia Virus protein VP39"/>
    <property type="match status" value="1"/>
</dbReference>
<dbReference type="GO" id="GO:0008168">
    <property type="term" value="F:methyltransferase activity"/>
    <property type="evidence" value="ECO:0007669"/>
    <property type="project" value="UniProtKB-KW"/>
</dbReference>
<evidence type="ECO:0000256" key="1">
    <source>
        <dbReference type="ARBA" id="ARBA00022603"/>
    </source>
</evidence>
<dbReference type="AlphaFoldDB" id="A0A135YR69"/>
<keyword evidence="1" id="KW-0489">Methyltransferase</keyword>
<reference evidence="5 6" key="1">
    <citation type="submission" date="2016-02" db="EMBL/GenBank/DDBJ databases">
        <authorList>
            <person name="Wen L."/>
            <person name="He K."/>
            <person name="Yang H."/>
        </authorList>
    </citation>
    <scope>NUCLEOTIDE SEQUENCE [LARGE SCALE GENOMIC DNA]</scope>
    <source>
        <strain evidence="5 6">MJR8628A</strain>
    </source>
</reference>
<dbReference type="PANTHER" id="PTHR43042">
    <property type="entry name" value="SAM-DEPENDENT METHYLTRANSFERASE"/>
    <property type="match status" value="1"/>
</dbReference>
<gene>
    <name evidence="5" type="ORF">HMPREF3195_01194</name>
</gene>
<organism evidence="5 6">
    <name type="scientific">Peptostreptococcus anaerobius</name>
    <dbReference type="NCBI Taxonomy" id="1261"/>
    <lineage>
        <taxon>Bacteria</taxon>
        <taxon>Bacillati</taxon>
        <taxon>Bacillota</taxon>
        <taxon>Clostridia</taxon>
        <taxon>Peptostreptococcales</taxon>
        <taxon>Peptostreptococcaceae</taxon>
        <taxon>Peptostreptococcus</taxon>
    </lineage>
</organism>